<dbReference type="PANTHER" id="PTHR12815:SF18">
    <property type="entry name" value="SORTING AND ASSEMBLY MACHINERY COMPONENT 50 HOMOLOG"/>
    <property type="match status" value="1"/>
</dbReference>
<comment type="subcellular location">
    <subcellularLocation>
        <location evidence="1">Mitochondrion outer membrane</location>
        <topology evidence="1">Multi-pass membrane protein</topology>
    </subcellularLocation>
    <subcellularLocation>
        <location evidence="7">Plastid</location>
        <location evidence="7">Chloroplast outer membrane</location>
    </subcellularLocation>
</comment>
<evidence type="ECO:0000256" key="8">
    <source>
        <dbReference type="SAM" id="MobiDB-lite"/>
    </source>
</evidence>
<dbReference type="Proteomes" id="UP000554482">
    <property type="component" value="Unassembled WGS sequence"/>
</dbReference>
<dbReference type="GO" id="GO:0009707">
    <property type="term" value="C:chloroplast outer membrane"/>
    <property type="evidence" value="ECO:0007669"/>
    <property type="project" value="UniProtKB-SubCell"/>
</dbReference>
<evidence type="ECO:0000256" key="5">
    <source>
        <dbReference type="ARBA" id="ARBA00022805"/>
    </source>
</evidence>
<feature type="domain" description="POTRA" evidence="10">
    <location>
        <begin position="76"/>
        <end position="152"/>
    </location>
</feature>
<dbReference type="FunFam" id="2.40.160.50:FF:000005">
    <property type="entry name" value="Outer membrane OMP85 family protein"/>
    <property type="match status" value="1"/>
</dbReference>
<accession>A0A7J6V1T4</accession>
<dbReference type="Gene3D" id="3.10.20.310">
    <property type="entry name" value="membrane protein fhac"/>
    <property type="match status" value="1"/>
</dbReference>
<keyword evidence="4" id="KW-0812">Transmembrane</keyword>
<dbReference type="InterPro" id="IPR000184">
    <property type="entry name" value="Bac_surfAg_D15"/>
</dbReference>
<evidence type="ECO:0000256" key="4">
    <source>
        <dbReference type="ARBA" id="ARBA00022692"/>
    </source>
</evidence>
<dbReference type="PANTHER" id="PTHR12815">
    <property type="entry name" value="SORTING AND ASSEMBLY MACHINERY SAMM50 PROTEIN FAMILY MEMBER"/>
    <property type="match status" value="1"/>
</dbReference>
<evidence type="ECO:0000256" key="3">
    <source>
        <dbReference type="ARBA" id="ARBA00022452"/>
    </source>
</evidence>
<keyword evidence="3" id="KW-1134">Transmembrane beta strand</keyword>
<gene>
    <name evidence="11" type="ORF">FRX31_032101</name>
</gene>
<dbReference type="GO" id="GO:0005741">
    <property type="term" value="C:mitochondrial outer membrane"/>
    <property type="evidence" value="ECO:0007669"/>
    <property type="project" value="UniProtKB-SubCell"/>
</dbReference>
<dbReference type="InterPro" id="IPR039910">
    <property type="entry name" value="D15-like"/>
</dbReference>
<protein>
    <submittedName>
        <fullName evidence="11">Sorting and assembly machinery component 50-like protein</fullName>
    </submittedName>
</protein>
<evidence type="ECO:0000256" key="1">
    <source>
        <dbReference type="ARBA" id="ARBA00004374"/>
    </source>
</evidence>
<comment type="caution">
    <text evidence="11">The sequence shown here is derived from an EMBL/GenBank/DDBJ whole genome shotgun (WGS) entry which is preliminary data.</text>
</comment>
<dbReference type="OrthoDB" id="1724197at2759"/>
<dbReference type="InterPro" id="IPR010827">
    <property type="entry name" value="BamA/TamA_POTRA"/>
</dbReference>
<sequence length="529" mass="58616">MADPVKEQSNSKPVEEDLSGDNEEHDNLDEDDEEEEDEEEEEEEEEELSERSRLISERNKMNNFMERLSKERVNLRVHDIIIKGNTKTKDSLIEAEVEALKKATTMQELIEAASIVSARLHSLEIFDGINITIDSGPPELPGTSNVIVEVVEAKSPLIGNFGIYTKPQARSGSLEGSVKLRNLFGYGDIWDGSWAYGWDQASEISAGIHLPRFRGLSTPLSARISLQSQDWLNLSSYRESMSGLSLGLFSTRYHDLAYNFTWRTLTNPSQMASRSVREQLGHSLISSLRYRFKIDSRDSPLRPTQGYAFVSTTQLAGLMPDSRSLRFLRQELDLRYAIPLGFYNAALNLGLSVGAIFPWGSGFLNRSSPISERFFIGGQSSAVCGFGGPTALYGFKSRGLGPTELRRVNIDTSSAGSSATSTERDALGGDLALTAFADLSFNFPLKVLTNAGIHGHLFASTGNLTKLTQNEFRNFSVQIFGESFRTSVGAGAVIPTNLFRLEINYCHIIKQAEYDRGKSGFQFCFSSPL</sequence>
<keyword evidence="6" id="KW-0472">Membrane</keyword>
<feature type="region of interest" description="Disordered" evidence="8">
    <location>
        <begin position="1"/>
        <end position="55"/>
    </location>
</feature>
<dbReference type="Pfam" id="PF07244">
    <property type="entry name" value="POTRA"/>
    <property type="match status" value="1"/>
</dbReference>
<evidence type="ECO:0000259" key="10">
    <source>
        <dbReference type="Pfam" id="PF07244"/>
    </source>
</evidence>
<organism evidence="11 12">
    <name type="scientific">Thalictrum thalictroides</name>
    <name type="common">Rue-anemone</name>
    <name type="synonym">Anemone thalictroides</name>
    <dbReference type="NCBI Taxonomy" id="46969"/>
    <lineage>
        <taxon>Eukaryota</taxon>
        <taxon>Viridiplantae</taxon>
        <taxon>Streptophyta</taxon>
        <taxon>Embryophyta</taxon>
        <taxon>Tracheophyta</taxon>
        <taxon>Spermatophyta</taxon>
        <taxon>Magnoliopsida</taxon>
        <taxon>Ranunculales</taxon>
        <taxon>Ranunculaceae</taxon>
        <taxon>Thalictroideae</taxon>
        <taxon>Thalictrum</taxon>
    </lineage>
</organism>
<feature type="compositionally biased region" description="Acidic residues" evidence="8">
    <location>
        <begin position="16"/>
        <end position="48"/>
    </location>
</feature>
<dbReference type="Pfam" id="PF01103">
    <property type="entry name" value="Omp85"/>
    <property type="match status" value="1"/>
</dbReference>
<dbReference type="Gene3D" id="2.40.160.50">
    <property type="entry name" value="membrane protein fhac: a member of the omp85/tpsb transporter family"/>
    <property type="match status" value="1"/>
</dbReference>
<proteinExistence type="inferred from homology"/>
<feature type="domain" description="Bacterial surface antigen (D15)" evidence="9">
    <location>
        <begin position="182"/>
        <end position="524"/>
    </location>
</feature>
<evidence type="ECO:0000256" key="2">
    <source>
        <dbReference type="ARBA" id="ARBA00010913"/>
    </source>
</evidence>
<comment type="similarity">
    <text evidence="2">Belongs to the SAM50/omp85 family.</text>
</comment>
<name>A0A7J6V1T4_THATH</name>
<dbReference type="FunFam" id="3.10.20.310:FF:000016">
    <property type="entry name" value="Outer membrane OMP85 family protein"/>
    <property type="match status" value="1"/>
</dbReference>
<evidence type="ECO:0000259" key="9">
    <source>
        <dbReference type="Pfam" id="PF01103"/>
    </source>
</evidence>
<keyword evidence="5" id="KW-1002">Plastid outer membrane</keyword>
<evidence type="ECO:0000313" key="12">
    <source>
        <dbReference type="Proteomes" id="UP000554482"/>
    </source>
</evidence>
<evidence type="ECO:0000313" key="11">
    <source>
        <dbReference type="EMBL" id="KAF5178312.1"/>
    </source>
</evidence>
<reference evidence="11 12" key="1">
    <citation type="submission" date="2020-06" db="EMBL/GenBank/DDBJ databases">
        <title>Transcriptomic and genomic resources for Thalictrum thalictroides and T. hernandezii: Facilitating candidate gene discovery in an emerging model plant lineage.</title>
        <authorList>
            <person name="Arias T."/>
            <person name="Riano-Pachon D.M."/>
            <person name="Di Stilio V.S."/>
        </authorList>
    </citation>
    <scope>NUCLEOTIDE SEQUENCE [LARGE SCALE GENOMIC DNA]</scope>
    <source>
        <strain evidence="12">cv. WT478/WT964</strain>
        <tissue evidence="11">Leaves</tissue>
    </source>
</reference>
<keyword evidence="12" id="KW-1185">Reference proteome</keyword>
<dbReference type="AlphaFoldDB" id="A0A7J6V1T4"/>
<evidence type="ECO:0000256" key="6">
    <source>
        <dbReference type="ARBA" id="ARBA00023136"/>
    </source>
</evidence>
<dbReference type="EMBL" id="JABWDY010040200">
    <property type="protein sequence ID" value="KAF5178312.1"/>
    <property type="molecule type" value="Genomic_DNA"/>
</dbReference>
<evidence type="ECO:0000256" key="7">
    <source>
        <dbReference type="ARBA" id="ARBA00024013"/>
    </source>
</evidence>
<keyword evidence="5" id="KW-0934">Plastid</keyword>